<name>D5U1L4_THEAM</name>
<dbReference type="eggNOG" id="arCOG00434">
    <property type="taxonomic scope" value="Archaea"/>
</dbReference>
<dbReference type="Proteomes" id="UP000002376">
    <property type="component" value="Chromosome"/>
</dbReference>
<reference key="3">
    <citation type="submission" date="2010-02" db="EMBL/GenBank/DDBJ databases">
        <title>Complete genome sequence of Thermosphaera aggregans type strain (M11TL).</title>
        <authorList>
            <consortium name="US DOE Joint Genome Institute (JGI-PGF)"/>
            <person name="Spring S."/>
            <person name="Lapidus A."/>
            <person name="Munk C."/>
            <person name="Schroeder M."/>
            <person name="Glavina Del Rio T."/>
            <person name="Tice H."/>
            <person name="Copeland A."/>
            <person name="Cheng J.-F."/>
            <person name="Lucas S."/>
            <person name="Chen F."/>
            <person name="Nolan M."/>
            <person name="Bruce D."/>
            <person name="Goodwin L."/>
            <person name="Pitluck S."/>
            <person name="Ivanova N."/>
            <person name="Mavromatis K."/>
            <person name="Ovchinnikova G."/>
            <person name="Pati A."/>
            <person name="Chen A."/>
            <person name="Palaniappan K."/>
            <person name="Land M."/>
            <person name="Hauser L."/>
            <person name="Chang Y.-J."/>
            <person name="Jeffries C.C."/>
            <person name="Brettin T."/>
            <person name="Detter J.C."/>
            <person name="Tapia R."/>
            <person name="Han C."/>
            <person name="Chain P."/>
            <person name="Heimerl T."/>
            <person name="Weik F."/>
            <person name="Goker M."/>
            <person name="Rachel R."/>
            <person name="Bristow J."/>
            <person name="Eisen J.A."/>
            <person name="Markowitz V."/>
            <person name="Hugenholtz P."/>
            <person name="Kyrpides N.C."/>
            <person name="Klenk H.-P."/>
        </authorList>
    </citation>
    <scope>NUCLEOTIDE SEQUENCE</scope>
    <source>
        <strain>DSM 11486</strain>
    </source>
</reference>
<accession>D5U1L4</accession>
<dbReference type="STRING" id="633148.Tagg_0741"/>
<dbReference type="KEGG" id="tag:Tagg_0741"/>
<dbReference type="GO" id="GO:0016887">
    <property type="term" value="F:ATP hydrolysis activity"/>
    <property type="evidence" value="ECO:0007669"/>
    <property type="project" value="InterPro"/>
</dbReference>
<dbReference type="Pfam" id="PF17863">
    <property type="entry name" value="AAA_lid_2"/>
    <property type="match status" value="1"/>
</dbReference>
<dbReference type="PANTHER" id="PTHR42759">
    <property type="entry name" value="MOXR FAMILY PROTEIN"/>
    <property type="match status" value="1"/>
</dbReference>
<dbReference type="InterPro" id="IPR003593">
    <property type="entry name" value="AAA+_ATPase"/>
</dbReference>
<dbReference type="PIRSF" id="PIRSF002849">
    <property type="entry name" value="AAA_ATPase_chaperone_MoxR_prd"/>
    <property type="match status" value="1"/>
</dbReference>
<dbReference type="InterPro" id="IPR027417">
    <property type="entry name" value="P-loop_NTPase"/>
</dbReference>
<evidence type="ECO:0000313" key="2">
    <source>
        <dbReference type="EMBL" id="ADG91014.1"/>
    </source>
</evidence>
<dbReference type="GeneID" id="9165756"/>
<feature type="domain" description="AAA+ ATPase" evidence="1">
    <location>
        <begin position="42"/>
        <end position="185"/>
    </location>
</feature>
<sequence>MSGNSVEFDNVRRVLEDVIAEIRKVYVGKEDVVKLAVATLFANGHLLIEGYPGTGKTLLAKALAKTIGGEYSRIQGHPDILPSDILGFHIYRLEGSKEFVRGPVFSNILLIDELNRIPTRSQSALLEAMQEYQVTIDGVKYSLPRPFMVIGTQISVRLGTGVYQVMETLADRFASSVKSYYNPIEEEEEIIAKSDSIIELPINQVVTPRELSLVISSIQNLVHVDETIIRYIASIIGYVRNHETVLYGPSPRASIHLMRMSRVYAIIDNRDYVIPDDVKALAVPTIAHRVRIREEYEVEGVRSESIIEEALNKVPVPK</sequence>
<dbReference type="EMBL" id="CP001939">
    <property type="protein sequence ID" value="ADG91014.1"/>
    <property type="molecule type" value="Genomic_DNA"/>
</dbReference>
<dbReference type="PANTHER" id="PTHR42759:SF5">
    <property type="entry name" value="METHANOL DEHYDROGENASE REGULATOR"/>
    <property type="match status" value="1"/>
</dbReference>
<dbReference type="HOGENOM" id="CLU_034716_2_0_2"/>
<gene>
    <name evidence="2" type="ordered locus">Tagg_0741</name>
</gene>
<keyword evidence="3" id="KW-1185">Reference proteome</keyword>
<evidence type="ECO:0000259" key="1">
    <source>
        <dbReference type="SMART" id="SM00382"/>
    </source>
</evidence>
<organism evidence="2 3">
    <name type="scientific">Thermosphaera aggregans (strain DSM 11486 / M11TL)</name>
    <dbReference type="NCBI Taxonomy" id="633148"/>
    <lineage>
        <taxon>Archaea</taxon>
        <taxon>Thermoproteota</taxon>
        <taxon>Thermoprotei</taxon>
        <taxon>Desulfurococcales</taxon>
        <taxon>Desulfurococcaceae</taxon>
        <taxon>Thermosphaera</taxon>
    </lineage>
</organism>
<dbReference type="InterPro" id="IPR041628">
    <property type="entry name" value="ChlI/MoxR_AAA_lid"/>
</dbReference>
<dbReference type="GO" id="GO:0005524">
    <property type="term" value="F:ATP binding"/>
    <property type="evidence" value="ECO:0007669"/>
    <property type="project" value="InterPro"/>
</dbReference>
<dbReference type="InterPro" id="IPR011703">
    <property type="entry name" value="ATPase_AAA-3"/>
</dbReference>
<dbReference type="Gene3D" id="3.40.50.300">
    <property type="entry name" value="P-loop containing nucleotide triphosphate hydrolases"/>
    <property type="match status" value="1"/>
</dbReference>
<reference evidence="3" key="2">
    <citation type="journal article" date="2010" name="Stand. Genomic Sci.">
        <title>Complete genome sequence of Thermosphaera aggregans type strain (M11TLT).</title>
        <authorList>
            <person name="Spring S."/>
            <person name="Rachel R."/>
            <person name="Lapidus A."/>
            <person name="Davenport K."/>
            <person name="Tice H."/>
            <person name="Copeland A."/>
            <person name="Cheng J.-F."/>
            <person name="Lucas S."/>
            <person name="Chen F."/>
            <person name="Nolan M."/>
            <person name="Bruce D."/>
            <person name="Goodwin L."/>
            <person name="Pitluck S."/>
            <person name="Ivanova N."/>
            <person name="Mavromatis K."/>
            <person name="Ovchinnikova G."/>
            <person name="Pati A."/>
            <person name="Chen A."/>
            <person name="Palaniappan K."/>
            <person name="Land M."/>
            <person name="Hauser L."/>
            <person name="Chang Y.-J."/>
            <person name="Jeffries C.C."/>
            <person name="Brettin T."/>
            <person name="Detter J.C."/>
            <person name="Tapia R."/>
            <person name="Han C."/>
            <person name="Heimerl T."/>
            <person name="Weikl F."/>
            <person name="Brambilla E."/>
            <person name="Goker M."/>
            <person name="Bristow J."/>
            <person name="Eisen J.A."/>
            <person name="Markowitz V."/>
            <person name="Hugenholtz P."/>
            <person name="Kyrpides N.C."/>
            <person name="Klenk H.-P."/>
        </authorList>
    </citation>
    <scope>NUCLEOTIDE SEQUENCE [LARGE SCALE GENOMIC DNA]</scope>
    <source>
        <strain evidence="3">DSM 11486 / M11TL</strain>
    </source>
</reference>
<dbReference type="SMART" id="SM00382">
    <property type="entry name" value="AAA"/>
    <property type="match status" value="1"/>
</dbReference>
<dbReference type="InterPro" id="IPR050764">
    <property type="entry name" value="CbbQ/NirQ/NorQ/GpvN"/>
</dbReference>
<evidence type="ECO:0000313" key="3">
    <source>
        <dbReference type="Proteomes" id="UP000002376"/>
    </source>
</evidence>
<dbReference type="OrthoDB" id="24581at2157"/>
<dbReference type="Pfam" id="PF07726">
    <property type="entry name" value="AAA_3"/>
    <property type="match status" value="1"/>
</dbReference>
<reference evidence="2 3" key="1">
    <citation type="journal article" date="2010" name="Stand. Genomic Sci.">
        <title>Complete genome sequence of Thermosphaera aggregans type strain (M11TL).</title>
        <authorList>
            <person name="Spring S."/>
            <person name="Rachel R."/>
            <person name="Lapidus A."/>
            <person name="Davenport K."/>
            <person name="Tice H."/>
            <person name="Copeland A."/>
            <person name="Cheng J.F."/>
            <person name="Lucas S."/>
            <person name="Chen F."/>
            <person name="Nolan M."/>
            <person name="Bruce D."/>
            <person name="Goodwin L."/>
            <person name="Pitluck S."/>
            <person name="Ivanova N."/>
            <person name="Mavromatis K."/>
            <person name="Ovchinnikova G."/>
            <person name="Pati A."/>
            <person name="Chen A."/>
            <person name="Palaniappan K."/>
            <person name="Land M."/>
            <person name="Hauser L."/>
            <person name="Chang Y.J."/>
            <person name="Jeffries C.C."/>
            <person name="Brettin T."/>
            <person name="Detter J.C."/>
            <person name="Tapia R."/>
            <person name="Han C."/>
            <person name="Heimerl T."/>
            <person name="Weikl F."/>
            <person name="Brambilla E."/>
            <person name="Goker M."/>
            <person name="Bristow J."/>
            <person name="Eisen J.A."/>
            <person name="Markowitz V."/>
            <person name="Hugenholtz P."/>
            <person name="Kyrpides N.C."/>
            <person name="Klenk H.P."/>
        </authorList>
    </citation>
    <scope>NUCLEOTIDE SEQUENCE [LARGE SCALE GENOMIC DNA]</scope>
    <source>
        <strain evidence="3">DSM 11486 / M11TL</strain>
    </source>
</reference>
<dbReference type="RefSeq" id="WP_013129607.1">
    <property type="nucleotide sequence ID" value="NC_014160.1"/>
</dbReference>
<dbReference type="AlphaFoldDB" id="D5U1L4"/>
<proteinExistence type="predicted"/>
<protein>
    <submittedName>
        <fullName evidence="2">ATPase associated with various cellular activities AAA_3</fullName>
    </submittedName>
</protein>
<dbReference type="SUPFAM" id="SSF52540">
    <property type="entry name" value="P-loop containing nucleoside triphosphate hydrolases"/>
    <property type="match status" value="1"/>
</dbReference>
<dbReference type="CDD" id="cd00009">
    <property type="entry name" value="AAA"/>
    <property type="match status" value="1"/>
</dbReference>
<dbReference type="Gene3D" id="1.10.8.80">
    <property type="entry name" value="Magnesium chelatase subunit I, C-Terminal domain"/>
    <property type="match status" value="1"/>
</dbReference>